<sequence length="423" mass="46383">MPAAHMAATRAPHLPRLYNDLSELSPKPPLVLKAITSYPPIQTFNCCSARHSHPGGGMTITILDLPTELLELILGPTIASAHNAPANILCVCRRFASVGHALLYANHSDIGAFLGSKKTPRTLEVDFTGKGADLLVWKGLRDVLKAIWESASKSSNEEGEDSRYDKQTGRLHLEEVKLKLHSYARDTSLHCLEGALSLINPERFSWTGPDPEHHFSIAIVAPVAQSLFSAFGTWTHIRHIKVTNIAFPFPAADPPPGTVHAQTAFHIIAHSHSQSFMHSHSQSSVQRNAAMQPLLPAMPNLESVYIGQAAFLSPAAVAAMFLRAGMMPKLRSVRLVDAYSESIWGARIRRSDVERAARKLVGAQKDRARDEVNTDDSQPIMLEAEAESEEVLEKVREVVSCERMTERIMGGDRVEGLGNVILL</sequence>
<dbReference type="OMA" id="MTERIMG"/>
<reference evidence="2" key="1">
    <citation type="journal article" date="2012" name="Science">
        <title>The Paleozoic origin of enzymatic lignin decomposition reconstructed from 31 fungal genomes.</title>
        <authorList>
            <person name="Floudas D."/>
            <person name="Binder M."/>
            <person name="Riley R."/>
            <person name="Barry K."/>
            <person name="Blanchette R.A."/>
            <person name="Henrissat B."/>
            <person name="Martinez A.T."/>
            <person name="Otillar R."/>
            <person name="Spatafora J.W."/>
            <person name="Yadav J.S."/>
            <person name="Aerts A."/>
            <person name="Benoit I."/>
            <person name="Boyd A."/>
            <person name="Carlson A."/>
            <person name="Copeland A."/>
            <person name="Coutinho P.M."/>
            <person name="de Vries R.P."/>
            <person name="Ferreira P."/>
            <person name="Findley K."/>
            <person name="Foster B."/>
            <person name="Gaskell J."/>
            <person name="Glotzer D."/>
            <person name="Gorecki P."/>
            <person name="Heitman J."/>
            <person name="Hesse C."/>
            <person name="Hori C."/>
            <person name="Igarashi K."/>
            <person name="Jurgens J.A."/>
            <person name="Kallen N."/>
            <person name="Kersten P."/>
            <person name="Kohler A."/>
            <person name="Kuees U."/>
            <person name="Kumar T.K.A."/>
            <person name="Kuo A."/>
            <person name="LaButti K."/>
            <person name="Larrondo L.F."/>
            <person name="Lindquist E."/>
            <person name="Ling A."/>
            <person name="Lombard V."/>
            <person name="Lucas S."/>
            <person name="Lundell T."/>
            <person name="Martin R."/>
            <person name="McLaughlin D.J."/>
            <person name="Morgenstern I."/>
            <person name="Morin E."/>
            <person name="Murat C."/>
            <person name="Nagy L.G."/>
            <person name="Nolan M."/>
            <person name="Ohm R.A."/>
            <person name="Patyshakuliyeva A."/>
            <person name="Rokas A."/>
            <person name="Ruiz-Duenas F.J."/>
            <person name="Sabat G."/>
            <person name="Salamov A."/>
            <person name="Samejima M."/>
            <person name="Schmutz J."/>
            <person name="Slot J.C."/>
            <person name="St John F."/>
            <person name="Stenlid J."/>
            <person name="Sun H."/>
            <person name="Sun S."/>
            <person name="Syed K."/>
            <person name="Tsang A."/>
            <person name="Wiebenga A."/>
            <person name="Young D."/>
            <person name="Pisabarro A."/>
            <person name="Eastwood D.C."/>
            <person name="Martin F."/>
            <person name="Cullen D."/>
            <person name="Grigoriev I.V."/>
            <person name="Hibbett D.S."/>
        </authorList>
    </citation>
    <scope>NUCLEOTIDE SEQUENCE [LARGE SCALE GENOMIC DNA]</scope>
    <source>
        <strain evidence="2">RWD-64-598 SS2</strain>
    </source>
</reference>
<comment type="caution">
    <text evidence="1">The sequence shown here is derived from an EMBL/GenBank/DDBJ whole genome shotgun (WGS) entry which is preliminary data.</text>
</comment>
<protein>
    <recommendedName>
        <fullName evidence="3">F-box domain-containing protein</fullName>
    </recommendedName>
</protein>
<keyword evidence="2" id="KW-1185">Reference proteome</keyword>
<name>A0A5M3ML78_CONPW</name>
<organism evidence="1 2">
    <name type="scientific">Coniophora puteana (strain RWD-64-598)</name>
    <name type="common">Brown rot fungus</name>
    <dbReference type="NCBI Taxonomy" id="741705"/>
    <lineage>
        <taxon>Eukaryota</taxon>
        <taxon>Fungi</taxon>
        <taxon>Dikarya</taxon>
        <taxon>Basidiomycota</taxon>
        <taxon>Agaricomycotina</taxon>
        <taxon>Agaricomycetes</taxon>
        <taxon>Agaricomycetidae</taxon>
        <taxon>Boletales</taxon>
        <taxon>Coniophorineae</taxon>
        <taxon>Coniophoraceae</taxon>
        <taxon>Coniophora</taxon>
    </lineage>
</organism>
<evidence type="ECO:0000313" key="1">
    <source>
        <dbReference type="EMBL" id="EIW79843.1"/>
    </source>
</evidence>
<dbReference type="RefSeq" id="XP_007770178.1">
    <property type="nucleotide sequence ID" value="XM_007771988.1"/>
</dbReference>
<proteinExistence type="predicted"/>
<gene>
    <name evidence="1" type="ORF">CONPUDRAFT_166537</name>
</gene>
<accession>A0A5M3ML78</accession>
<dbReference type="EMBL" id="JH711580">
    <property type="protein sequence ID" value="EIW79843.1"/>
    <property type="molecule type" value="Genomic_DNA"/>
</dbReference>
<dbReference type="GeneID" id="19205567"/>
<dbReference type="KEGG" id="cput:CONPUDRAFT_166537"/>
<dbReference type="AlphaFoldDB" id="A0A5M3ML78"/>
<evidence type="ECO:0008006" key="3">
    <source>
        <dbReference type="Google" id="ProtNLM"/>
    </source>
</evidence>
<dbReference type="OrthoDB" id="2587912at2759"/>
<evidence type="ECO:0000313" key="2">
    <source>
        <dbReference type="Proteomes" id="UP000053558"/>
    </source>
</evidence>
<dbReference type="Proteomes" id="UP000053558">
    <property type="component" value="Unassembled WGS sequence"/>
</dbReference>